<keyword evidence="1" id="KW-0812">Transmembrane</keyword>
<gene>
    <name evidence="2" type="ORF">LCGC14_3037910</name>
</gene>
<dbReference type="AlphaFoldDB" id="A0A0F8ZGF0"/>
<name>A0A0F8ZGF0_9ZZZZ</name>
<organism evidence="2">
    <name type="scientific">marine sediment metagenome</name>
    <dbReference type="NCBI Taxonomy" id="412755"/>
    <lineage>
        <taxon>unclassified sequences</taxon>
        <taxon>metagenomes</taxon>
        <taxon>ecological metagenomes</taxon>
    </lineage>
</organism>
<evidence type="ECO:0000256" key="1">
    <source>
        <dbReference type="SAM" id="Phobius"/>
    </source>
</evidence>
<protein>
    <submittedName>
        <fullName evidence="2">Uncharacterized protein</fullName>
    </submittedName>
</protein>
<dbReference type="InterPro" id="IPR058349">
    <property type="entry name" value="DUF8036"/>
</dbReference>
<feature type="transmembrane region" description="Helical" evidence="1">
    <location>
        <begin position="22"/>
        <end position="43"/>
    </location>
</feature>
<feature type="transmembrane region" description="Helical" evidence="1">
    <location>
        <begin position="55"/>
        <end position="74"/>
    </location>
</feature>
<evidence type="ECO:0000313" key="2">
    <source>
        <dbReference type="EMBL" id="KKK59086.1"/>
    </source>
</evidence>
<dbReference type="Pfam" id="PF26119">
    <property type="entry name" value="DUF8036"/>
    <property type="match status" value="1"/>
</dbReference>
<sequence length="79" mass="8712">MVVLGILMVCFGKMYSKTKAQLPLGMIIFAGMLFLHNTIGAFAYFSMDELFSAEVFPYMLGVTIAELAGILILLKITLE</sequence>
<accession>A0A0F8ZGF0</accession>
<keyword evidence="1" id="KW-1133">Transmembrane helix</keyword>
<keyword evidence="1" id="KW-0472">Membrane</keyword>
<dbReference type="EMBL" id="LAZR01063651">
    <property type="protein sequence ID" value="KKK59086.1"/>
    <property type="molecule type" value="Genomic_DNA"/>
</dbReference>
<proteinExistence type="predicted"/>
<comment type="caution">
    <text evidence="2">The sequence shown here is derived from an EMBL/GenBank/DDBJ whole genome shotgun (WGS) entry which is preliminary data.</text>
</comment>
<reference evidence="2" key="1">
    <citation type="journal article" date="2015" name="Nature">
        <title>Complex archaea that bridge the gap between prokaryotes and eukaryotes.</title>
        <authorList>
            <person name="Spang A."/>
            <person name="Saw J.H."/>
            <person name="Jorgensen S.L."/>
            <person name="Zaremba-Niedzwiedzka K."/>
            <person name="Martijn J."/>
            <person name="Lind A.E."/>
            <person name="van Eijk R."/>
            <person name="Schleper C."/>
            <person name="Guy L."/>
            <person name="Ettema T.J."/>
        </authorList>
    </citation>
    <scope>NUCLEOTIDE SEQUENCE</scope>
</reference>